<evidence type="ECO:0000313" key="2">
    <source>
        <dbReference type="EMBL" id="SDL65684.1"/>
    </source>
</evidence>
<feature type="chain" id="PRO_5011793200" evidence="1">
    <location>
        <begin position="27"/>
        <end position="406"/>
    </location>
</feature>
<proteinExistence type="predicted"/>
<dbReference type="RefSeq" id="WP_091765444.1">
    <property type="nucleotide sequence ID" value="NZ_FNHG01000001.1"/>
</dbReference>
<evidence type="ECO:0000256" key="1">
    <source>
        <dbReference type="SAM" id="SignalP"/>
    </source>
</evidence>
<dbReference type="EMBL" id="FNHG01000001">
    <property type="protein sequence ID" value="SDL65684.1"/>
    <property type="molecule type" value="Genomic_DNA"/>
</dbReference>
<evidence type="ECO:0000313" key="3">
    <source>
        <dbReference type="Proteomes" id="UP000199759"/>
    </source>
</evidence>
<accession>A0A1G9LV37</accession>
<keyword evidence="3" id="KW-1185">Reference proteome</keyword>
<protein>
    <submittedName>
        <fullName evidence="2">Uncharacterized protein</fullName>
    </submittedName>
</protein>
<dbReference type="AlphaFoldDB" id="A0A1G9LV37"/>
<sequence>MLSPHPPVALRILLGLCLAAVAPAYAEEPIWTSPLSSSRPACVSAIHVYVRPVGENAVEYLRADAIQDGCVSQTPPGSSAPDLDLTRDARPVDRDLQRGAWAWHSGSWRQDPEAFVLSAMAQGIDHVFISIPIVEGRVDASPALERLISIAHASGIGVSAVEGDPEMVTAAGLQYARGRALAIRQYNLDHPATPLDGLQYDIEPYLLPDYALAPEDMLERWAQSVIALSETYGADVDIVIPFWLPLVPGGPEALSSVRERAARLTVMAYRTAPASILSAAQPSLIWGEAHELPVVIALETGPLEDEHLQVYRPAPQGQLQISQSGSVQEVHLRAETVAGTVDEPAFRYSHTVTAPASRVSFRGDLPALFLTLDEVEPMLNGYDSYDGAAIHGLFQQADPALIRNEP</sequence>
<gene>
    <name evidence="2" type="ORF">SAMN04488568_101219</name>
</gene>
<reference evidence="2 3" key="1">
    <citation type="submission" date="2016-10" db="EMBL/GenBank/DDBJ databases">
        <authorList>
            <person name="de Groot N.N."/>
        </authorList>
    </citation>
    <scope>NUCLEOTIDE SEQUENCE [LARGE SCALE GENOMIC DNA]</scope>
    <source>
        <strain evidence="2 3">DSM 16077</strain>
    </source>
</reference>
<dbReference type="STRING" id="144026.SAMN04488568_101219"/>
<feature type="signal peptide" evidence="1">
    <location>
        <begin position="1"/>
        <end position="26"/>
    </location>
</feature>
<name>A0A1G9LV37_9PROT</name>
<keyword evidence="1" id="KW-0732">Signal</keyword>
<organism evidence="2 3">
    <name type="scientific">Maricaulis salignorans</name>
    <dbReference type="NCBI Taxonomy" id="144026"/>
    <lineage>
        <taxon>Bacteria</taxon>
        <taxon>Pseudomonadati</taxon>
        <taxon>Pseudomonadota</taxon>
        <taxon>Alphaproteobacteria</taxon>
        <taxon>Maricaulales</taxon>
        <taxon>Maricaulaceae</taxon>
        <taxon>Maricaulis</taxon>
    </lineage>
</organism>
<dbReference type="OrthoDB" id="7629567at2"/>
<dbReference type="Proteomes" id="UP000199759">
    <property type="component" value="Unassembled WGS sequence"/>
</dbReference>